<protein>
    <submittedName>
        <fullName evidence="1">Uncharacterized protein</fullName>
    </submittedName>
</protein>
<name>A0ABV8ZLS2_9FLAO</name>
<organism evidence="1 2">
    <name type="scientific">Flavobacterium chungangensis</name>
    <dbReference type="NCBI Taxonomy" id="2708132"/>
    <lineage>
        <taxon>Bacteria</taxon>
        <taxon>Pseudomonadati</taxon>
        <taxon>Bacteroidota</taxon>
        <taxon>Flavobacteriia</taxon>
        <taxon>Flavobacteriales</taxon>
        <taxon>Flavobacteriaceae</taxon>
        <taxon>Flavobacterium</taxon>
    </lineage>
</organism>
<dbReference type="EMBL" id="JBHSFY010000022">
    <property type="protein sequence ID" value="MFC4480090.1"/>
    <property type="molecule type" value="Genomic_DNA"/>
</dbReference>
<sequence>MLSQLKLIAILDNGELIPTALWQPFWLSMIYKGKMNVFIAGIGDLNQFKEFEECLEINNYTLSEIIYLKLNDISKITQMAKQKYSKMYDDEEILRNHIEKYNKIRGEIIDYALPKHKVTIDDFFSKQIEV</sequence>
<dbReference type="RefSeq" id="WP_379801334.1">
    <property type="nucleotide sequence ID" value="NZ_JBHSFY010000022.1"/>
</dbReference>
<dbReference type="Proteomes" id="UP001596003">
    <property type="component" value="Unassembled WGS sequence"/>
</dbReference>
<evidence type="ECO:0000313" key="1">
    <source>
        <dbReference type="EMBL" id="MFC4480090.1"/>
    </source>
</evidence>
<accession>A0ABV8ZLS2</accession>
<gene>
    <name evidence="1" type="ORF">ACFO3N_23690</name>
</gene>
<keyword evidence="2" id="KW-1185">Reference proteome</keyword>
<evidence type="ECO:0000313" key="2">
    <source>
        <dbReference type="Proteomes" id="UP001596003"/>
    </source>
</evidence>
<comment type="caution">
    <text evidence="1">The sequence shown here is derived from an EMBL/GenBank/DDBJ whole genome shotgun (WGS) entry which is preliminary data.</text>
</comment>
<proteinExistence type="predicted"/>
<reference evidence="2" key="1">
    <citation type="journal article" date="2019" name="Int. J. Syst. Evol. Microbiol.">
        <title>The Global Catalogue of Microorganisms (GCM) 10K type strain sequencing project: providing services to taxonomists for standard genome sequencing and annotation.</title>
        <authorList>
            <consortium name="The Broad Institute Genomics Platform"/>
            <consortium name="The Broad Institute Genome Sequencing Center for Infectious Disease"/>
            <person name="Wu L."/>
            <person name="Ma J."/>
        </authorList>
    </citation>
    <scope>NUCLEOTIDE SEQUENCE [LARGE SCALE GENOMIC DNA]</scope>
    <source>
        <strain evidence="2">NBRC 103627</strain>
    </source>
</reference>